<keyword evidence="7 8" id="KW-0472">Membrane</keyword>
<dbReference type="GO" id="GO:0005254">
    <property type="term" value="F:chloride channel activity"/>
    <property type="evidence" value="ECO:0007669"/>
    <property type="project" value="InterPro"/>
</dbReference>
<keyword evidence="4 8" id="KW-0812">Transmembrane</keyword>
<evidence type="ECO:0000256" key="8">
    <source>
        <dbReference type="SAM" id="Phobius"/>
    </source>
</evidence>
<reference evidence="9" key="1">
    <citation type="submission" date="2021-01" db="EMBL/GenBank/DDBJ databases">
        <authorList>
            <person name="Corre E."/>
            <person name="Pelletier E."/>
            <person name="Niang G."/>
            <person name="Scheremetjew M."/>
            <person name="Finn R."/>
            <person name="Kale V."/>
            <person name="Holt S."/>
            <person name="Cochrane G."/>
            <person name="Meng A."/>
            <person name="Brown T."/>
            <person name="Cohen L."/>
        </authorList>
    </citation>
    <scope>NUCLEOTIDE SEQUENCE</scope>
    <source>
        <strain evidence="9">CCMP1756</strain>
    </source>
</reference>
<evidence type="ECO:0000313" key="9">
    <source>
        <dbReference type="EMBL" id="CAE0703363.1"/>
    </source>
</evidence>
<accession>A0A7S4A5B5</accession>
<keyword evidence="11" id="KW-1185">Reference proteome</keyword>
<dbReference type="PANTHER" id="PTHR33281">
    <property type="entry name" value="UPF0187 PROTEIN YNEE"/>
    <property type="match status" value="1"/>
</dbReference>
<keyword evidence="6" id="KW-0406">Ion transport</keyword>
<evidence type="ECO:0000256" key="1">
    <source>
        <dbReference type="ARBA" id="ARBA00004651"/>
    </source>
</evidence>
<dbReference type="PANTHER" id="PTHR33281:SF19">
    <property type="entry name" value="VOLTAGE-DEPENDENT ANION CHANNEL-FORMING PROTEIN YNEE"/>
    <property type="match status" value="1"/>
</dbReference>
<dbReference type="InterPro" id="IPR044669">
    <property type="entry name" value="YneE/VCCN1/2-like"/>
</dbReference>
<sequence>MRRRPTHTNGTKPASPRLGDTALAVACKRLAQKHHNDDNTEKRKISSHLSMSMVWGARQWRAHSRRSRHVRNVVGWFRSTILLEIWPALLVAMGWALIVRRLDLPPLPLAPLGFQASSIGLLLVFRTNQAASRVHDARRLLGVVKTRGIDACATLWVAAVDENAKEAAKTAAAYLALMLWSLKGAVRPNHDAAFEAAQATFLDDAERNWILERQGKPLVTPATIVLRLRYAGARCSDKDARDRYESCIDDVATALGGCKRIYSTPIPPTYSRHASRALVAWLACLPLATAPLHASDWTLALSTGLTAFLVLGIEDIGMQIEEPFAVLPLHDLALELSQRVAAVVDGPPPPDHHL</sequence>
<gene>
    <name evidence="9" type="ORF">PCAL00307_LOCUS18810</name>
    <name evidence="10" type="ORF">PECAL_5P02680</name>
</gene>
<evidence type="ECO:0008006" key="12">
    <source>
        <dbReference type="Google" id="ProtNLM"/>
    </source>
</evidence>
<keyword evidence="3" id="KW-1003">Cell membrane</keyword>
<evidence type="ECO:0000256" key="5">
    <source>
        <dbReference type="ARBA" id="ARBA00022989"/>
    </source>
</evidence>
<protein>
    <recommendedName>
        <fullName evidence="12">Bestrophin homolog</fullName>
    </recommendedName>
</protein>
<dbReference type="EMBL" id="HBIW01021802">
    <property type="protein sequence ID" value="CAE0703363.1"/>
    <property type="molecule type" value="Transcribed_RNA"/>
</dbReference>
<comment type="subcellular location">
    <subcellularLocation>
        <location evidence="1">Cell membrane</location>
        <topology evidence="1">Multi-pass membrane protein</topology>
    </subcellularLocation>
</comment>
<keyword evidence="2" id="KW-0813">Transport</keyword>
<evidence type="ECO:0000313" key="10">
    <source>
        <dbReference type="EMBL" id="CAH0375729.1"/>
    </source>
</evidence>
<evidence type="ECO:0000256" key="2">
    <source>
        <dbReference type="ARBA" id="ARBA00022448"/>
    </source>
</evidence>
<dbReference type="GO" id="GO:0005886">
    <property type="term" value="C:plasma membrane"/>
    <property type="evidence" value="ECO:0007669"/>
    <property type="project" value="UniProtKB-SubCell"/>
</dbReference>
<evidence type="ECO:0000256" key="7">
    <source>
        <dbReference type="ARBA" id="ARBA00023136"/>
    </source>
</evidence>
<organism evidence="9">
    <name type="scientific">Pelagomonas calceolata</name>
    <dbReference type="NCBI Taxonomy" id="35677"/>
    <lineage>
        <taxon>Eukaryota</taxon>
        <taxon>Sar</taxon>
        <taxon>Stramenopiles</taxon>
        <taxon>Ochrophyta</taxon>
        <taxon>Pelagophyceae</taxon>
        <taxon>Pelagomonadales</taxon>
        <taxon>Pelagomonadaceae</taxon>
        <taxon>Pelagomonas</taxon>
    </lineage>
</organism>
<dbReference type="EMBL" id="CAKKNE010000005">
    <property type="protein sequence ID" value="CAH0375729.1"/>
    <property type="molecule type" value="Genomic_DNA"/>
</dbReference>
<dbReference type="AlphaFoldDB" id="A0A7S4A5B5"/>
<reference evidence="10" key="2">
    <citation type="submission" date="2021-11" db="EMBL/GenBank/DDBJ databases">
        <authorList>
            <consortium name="Genoscope - CEA"/>
            <person name="William W."/>
        </authorList>
    </citation>
    <scope>NUCLEOTIDE SEQUENCE</scope>
</reference>
<name>A0A7S4A5B5_9STRA</name>
<keyword evidence="5 8" id="KW-1133">Transmembrane helix</keyword>
<evidence type="ECO:0000313" key="11">
    <source>
        <dbReference type="Proteomes" id="UP000789595"/>
    </source>
</evidence>
<evidence type="ECO:0000256" key="6">
    <source>
        <dbReference type="ARBA" id="ARBA00023065"/>
    </source>
</evidence>
<dbReference type="Pfam" id="PF25539">
    <property type="entry name" value="Bestrophin_2"/>
    <property type="match status" value="1"/>
</dbReference>
<dbReference type="Proteomes" id="UP000789595">
    <property type="component" value="Unassembled WGS sequence"/>
</dbReference>
<feature type="transmembrane region" description="Helical" evidence="8">
    <location>
        <begin position="75"/>
        <end position="98"/>
    </location>
</feature>
<evidence type="ECO:0000256" key="4">
    <source>
        <dbReference type="ARBA" id="ARBA00022692"/>
    </source>
</evidence>
<evidence type="ECO:0000256" key="3">
    <source>
        <dbReference type="ARBA" id="ARBA00022475"/>
    </source>
</evidence>
<dbReference type="OrthoDB" id="1368at2759"/>
<proteinExistence type="predicted"/>